<organism evidence="3 4">
    <name type="scientific">Carpediemonas membranifera</name>
    <dbReference type="NCBI Taxonomy" id="201153"/>
    <lineage>
        <taxon>Eukaryota</taxon>
        <taxon>Metamonada</taxon>
        <taxon>Carpediemonas-like organisms</taxon>
        <taxon>Carpediemonas</taxon>
    </lineage>
</organism>
<evidence type="ECO:0000313" key="4">
    <source>
        <dbReference type="Proteomes" id="UP000717585"/>
    </source>
</evidence>
<name>A0A8J6E0W7_9EUKA</name>
<gene>
    <name evidence="3" type="ORF">J8273_5356</name>
</gene>
<feature type="region of interest" description="Disordered" evidence="2">
    <location>
        <begin position="1"/>
        <end position="92"/>
    </location>
</feature>
<proteinExistence type="predicted"/>
<comment type="caution">
    <text evidence="3">The sequence shown here is derived from an EMBL/GenBank/DDBJ whole genome shotgun (WGS) entry which is preliminary data.</text>
</comment>
<evidence type="ECO:0000313" key="3">
    <source>
        <dbReference type="EMBL" id="KAG9392366.1"/>
    </source>
</evidence>
<reference evidence="3" key="1">
    <citation type="submission" date="2021-05" db="EMBL/GenBank/DDBJ databases">
        <title>A free-living protist that lacks canonical eukaryotic 1 DNA replication and segregation systems.</title>
        <authorList>
            <person name="Salas-Leiva D.E."/>
            <person name="Tromer E.C."/>
            <person name="Curtis B.A."/>
            <person name="Jerlstrom-Hultqvist J."/>
            <person name="Kolisko M."/>
            <person name="Yi Z."/>
            <person name="Salas-Leiva J.S."/>
            <person name="Gallot-Lavallee L."/>
            <person name="Kops G.J.P.L."/>
            <person name="Archibald J.M."/>
            <person name="Simpson A.G.B."/>
            <person name="Roger A.J."/>
        </authorList>
    </citation>
    <scope>NUCLEOTIDE SEQUENCE</scope>
    <source>
        <strain evidence="3">BICM</strain>
    </source>
</reference>
<sequence length="430" mass="48785">MVTKAGPSPVPNRKRPTKRRVPESEEKKSEIPPAVPKDRFPFNPSQEQSHTLRLKNLEEENELLKQENRTLKQENRELQTKLAHRDRDRTERETYPMRKTDIKTEVFWRGKVSNLEKALLEANNKLEAGEQQMEVAQEAFERAKRLRKSLDEREKDLERRIAALAAQQNTQPAVDTSKLDSLAKENGELHHKLGALQEKARGLATVNDGLVEKNTVLKARVAELQRLNAEANQAVTEQTKLTHEAEENARQLKEHYQGRVKAAKENIEKAGGIEKKFNAVIHGLKDKLDKAARDGEAAVERAKEKAWAEREQAVAKVQFKLEAALNKLSEAERGRGEAELALRTLRNTPHARNEADIATTLDHVVKRQNAHDVMILADAEQEVERVRAELAKVVEHSGVFMREAMDKMADLEAWGTNVHAYSRQLGEGLT</sequence>
<keyword evidence="4" id="KW-1185">Reference proteome</keyword>
<dbReference type="AlphaFoldDB" id="A0A8J6E0W7"/>
<protein>
    <submittedName>
        <fullName evidence="3">Chromosome partition protein Smc</fullName>
    </submittedName>
</protein>
<accession>A0A8J6E0W7</accession>
<feature type="coiled-coil region" evidence="1">
    <location>
        <begin position="112"/>
        <end position="341"/>
    </location>
</feature>
<evidence type="ECO:0000256" key="2">
    <source>
        <dbReference type="SAM" id="MobiDB-lite"/>
    </source>
</evidence>
<feature type="compositionally biased region" description="Basic and acidic residues" evidence="2">
    <location>
        <begin position="55"/>
        <end position="92"/>
    </location>
</feature>
<evidence type="ECO:0000256" key="1">
    <source>
        <dbReference type="SAM" id="Coils"/>
    </source>
</evidence>
<dbReference type="EMBL" id="JAHDYR010000038">
    <property type="protein sequence ID" value="KAG9392366.1"/>
    <property type="molecule type" value="Genomic_DNA"/>
</dbReference>
<dbReference type="Proteomes" id="UP000717585">
    <property type="component" value="Unassembled WGS sequence"/>
</dbReference>
<feature type="compositionally biased region" description="Basic and acidic residues" evidence="2">
    <location>
        <begin position="20"/>
        <end position="40"/>
    </location>
</feature>
<keyword evidence="1" id="KW-0175">Coiled coil</keyword>